<feature type="transmembrane region" description="Helical" evidence="1">
    <location>
        <begin position="15"/>
        <end position="35"/>
    </location>
</feature>
<protein>
    <submittedName>
        <fullName evidence="2">Uncharacterized protein</fullName>
    </submittedName>
</protein>
<dbReference type="EMBL" id="JPLY01000004">
    <property type="protein sequence ID" value="KFC20984.1"/>
    <property type="molecule type" value="Genomic_DNA"/>
</dbReference>
<keyword evidence="1" id="KW-0472">Membrane</keyword>
<evidence type="ECO:0000313" key="3">
    <source>
        <dbReference type="Proteomes" id="UP000028623"/>
    </source>
</evidence>
<dbReference type="RefSeq" id="WP_034976670.1">
    <property type="nucleotide sequence ID" value="NZ_FOFI01000001.1"/>
</dbReference>
<sequence>MKPLKTDKLSDPKEFIKLMVIIFVLVSVFLFSQGVSQQQTIINVVVLLILFICLQLTFVIFYKKGVKTLAFWILMILLLMGISLGVAIWYYSKYGITFQL</sequence>
<evidence type="ECO:0000256" key="1">
    <source>
        <dbReference type="SAM" id="Phobius"/>
    </source>
</evidence>
<dbReference type="AlphaFoldDB" id="A0A085BET9"/>
<reference evidence="2 3" key="1">
    <citation type="submission" date="2014-07" db="EMBL/GenBank/DDBJ databases">
        <title>Epilithonimonas lactis LMG 22401 Genome.</title>
        <authorList>
            <person name="Pipes S.E."/>
            <person name="Stropko S.J."/>
        </authorList>
    </citation>
    <scope>NUCLEOTIDE SEQUENCE [LARGE SCALE GENOMIC DNA]</scope>
    <source>
        <strain evidence="2 3">LMG 24401</strain>
    </source>
</reference>
<feature type="transmembrane region" description="Helical" evidence="1">
    <location>
        <begin position="69"/>
        <end position="91"/>
    </location>
</feature>
<organism evidence="2 3">
    <name type="scientific">Epilithonimonas lactis</name>
    <dbReference type="NCBI Taxonomy" id="421072"/>
    <lineage>
        <taxon>Bacteria</taxon>
        <taxon>Pseudomonadati</taxon>
        <taxon>Bacteroidota</taxon>
        <taxon>Flavobacteriia</taxon>
        <taxon>Flavobacteriales</taxon>
        <taxon>Weeksellaceae</taxon>
        <taxon>Chryseobacterium group</taxon>
        <taxon>Epilithonimonas</taxon>
    </lineage>
</organism>
<keyword evidence="3" id="KW-1185">Reference proteome</keyword>
<comment type="caution">
    <text evidence="2">The sequence shown here is derived from an EMBL/GenBank/DDBJ whole genome shotgun (WGS) entry which is preliminary data.</text>
</comment>
<evidence type="ECO:0000313" key="2">
    <source>
        <dbReference type="EMBL" id="KFC20984.1"/>
    </source>
</evidence>
<keyword evidence="1" id="KW-1133">Transmembrane helix</keyword>
<feature type="transmembrane region" description="Helical" evidence="1">
    <location>
        <begin position="41"/>
        <end position="62"/>
    </location>
</feature>
<proteinExistence type="predicted"/>
<accession>A0A085BET9</accession>
<dbReference type="eggNOG" id="ENOG50342S5">
    <property type="taxonomic scope" value="Bacteria"/>
</dbReference>
<dbReference type="STRING" id="421072.SAMN04488097_0325"/>
<keyword evidence="1" id="KW-0812">Transmembrane</keyword>
<gene>
    <name evidence="2" type="ORF">IO89_12210</name>
</gene>
<name>A0A085BET9_9FLAO</name>
<dbReference type="Proteomes" id="UP000028623">
    <property type="component" value="Unassembled WGS sequence"/>
</dbReference>